<dbReference type="InterPro" id="IPR037175">
    <property type="entry name" value="KFase_sf"/>
</dbReference>
<dbReference type="Proteomes" id="UP000290092">
    <property type="component" value="Unassembled WGS sequence"/>
</dbReference>
<dbReference type="PANTHER" id="PTHR31118">
    <property type="entry name" value="CYCLASE-LIKE PROTEIN 2"/>
    <property type="match status" value="1"/>
</dbReference>
<dbReference type="InterPro" id="IPR007325">
    <property type="entry name" value="KFase/CYL"/>
</dbReference>
<dbReference type="AlphaFoldDB" id="A0AAX2AL29"/>
<reference evidence="1 2" key="1">
    <citation type="submission" date="2017-09" db="EMBL/GenBank/DDBJ databases">
        <title>Genomics of the genus Arcobacter.</title>
        <authorList>
            <person name="Perez-Cataluna A."/>
            <person name="Figueras M.J."/>
            <person name="Salas-Masso N."/>
        </authorList>
    </citation>
    <scope>NUCLEOTIDE SEQUENCE [LARGE SCALE GENOMIC DNA]</scope>
    <source>
        <strain evidence="1 2">CECT 7386</strain>
    </source>
</reference>
<protein>
    <submittedName>
        <fullName evidence="1">Cyclase</fullName>
    </submittedName>
</protein>
<dbReference type="EMBL" id="NXID01000009">
    <property type="protein sequence ID" value="RXK16381.1"/>
    <property type="molecule type" value="Genomic_DNA"/>
</dbReference>
<gene>
    <name evidence="1" type="ORF">CP985_03525</name>
</gene>
<dbReference type="KEGG" id="amyt:AMYT_2270"/>
<proteinExistence type="predicted"/>
<evidence type="ECO:0000313" key="2">
    <source>
        <dbReference type="Proteomes" id="UP000290092"/>
    </source>
</evidence>
<accession>A0AAX2AL29</accession>
<comment type="caution">
    <text evidence="1">The sequence shown here is derived from an EMBL/GenBank/DDBJ whole genome shotgun (WGS) entry which is preliminary data.</text>
</comment>
<keyword evidence="2" id="KW-1185">Reference proteome</keyword>
<dbReference type="GO" id="GO:0019441">
    <property type="term" value="P:L-tryptophan catabolic process to kynurenine"/>
    <property type="evidence" value="ECO:0007669"/>
    <property type="project" value="InterPro"/>
</dbReference>
<dbReference type="RefSeq" id="WP_114842640.1">
    <property type="nucleotide sequence ID" value="NZ_CP031219.1"/>
</dbReference>
<organism evidence="1 2">
    <name type="scientific">Malaciobacter mytili LMG 24559</name>
    <dbReference type="NCBI Taxonomy" id="1032238"/>
    <lineage>
        <taxon>Bacteria</taxon>
        <taxon>Pseudomonadati</taxon>
        <taxon>Campylobacterota</taxon>
        <taxon>Epsilonproteobacteria</taxon>
        <taxon>Campylobacterales</taxon>
        <taxon>Arcobacteraceae</taxon>
        <taxon>Malaciobacter</taxon>
    </lineage>
</organism>
<name>A0AAX2AL29_9BACT</name>
<dbReference type="Pfam" id="PF04199">
    <property type="entry name" value="Cyclase"/>
    <property type="match status" value="1"/>
</dbReference>
<dbReference type="PANTHER" id="PTHR31118:SF32">
    <property type="entry name" value="KYNURENINE FORMAMIDASE"/>
    <property type="match status" value="1"/>
</dbReference>
<sequence>MILSHIIDNDSPVYGNKKEQISIIKSSSISEGATSNSLFINMSNHIGTHIDFPKHFCNNGKSLNNYNDDFWLFNNVGFIESSFDQLVSKLDLLDCNIEILIVKTGFEEYRGTKKYIMEQPIVKPILANILRKKFKNLRVLGFDMLSISSYLDRQMGRKAHIEFLCKNNILLLEDMKLNKLNSKPNKIIVGPLLINEADGVPCFVYST</sequence>
<dbReference type="SUPFAM" id="SSF102198">
    <property type="entry name" value="Putative cyclase"/>
    <property type="match status" value="1"/>
</dbReference>
<dbReference type="GO" id="GO:0004061">
    <property type="term" value="F:arylformamidase activity"/>
    <property type="evidence" value="ECO:0007669"/>
    <property type="project" value="InterPro"/>
</dbReference>
<evidence type="ECO:0000313" key="1">
    <source>
        <dbReference type="EMBL" id="RXK16381.1"/>
    </source>
</evidence>
<dbReference type="Gene3D" id="3.50.30.50">
    <property type="entry name" value="Putative cyclase"/>
    <property type="match status" value="1"/>
</dbReference>